<evidence type="ECO:0000313" key="2">
    <source>
        <dbReference type="WBParaSite" id="nRc.2.0.1.t07875-RA"/>
    </source>
</evidence>
<proteinExistence type="predicted"/>
<evidence type="ECO:0000313" key="1">
    <source>
        <dbReference type="Proteomes" id="UP000887565"/>
    </source>
</evidence>
<accession>A0A915I222</accession>
<reference evidence="2" key="1">
    <citation type="submission" date="2022-11" db="UniProtKB">
        <authorList>
            <consortium name="WormBaseParasite"/>
        </authorList>
    </citation>
    <scope>IDENTIFICATION</scope>
</reference>
<name>A0A915I222_ROMCU</name>
<keyword evidence="1" id="KW-1185">Reference proteome</keyword>
<dbReference type="Proteomes" id="UP000887565">
    <property type="component" value="Unplaced"/>
</dbReference>
<sequence>NLQRNWTTDGRRYVLKRIDCRSEASKGVYCIQYDDDKIVAGLRDDSIRVSLL</sequence>
<organism evidence="1 2">
    <name type="scientific">Romanomermis culicivorax</name>
    <name type="common">Nematode worm</name>
    <dbReference type="NCBI Taxonomy" id="13658"/>
    <lineage>
        <taxon>Eukaryota</taxon>
        <taxon>Metazoa</taxon>
        <taxon>Ecdysozoa</taxon>
        <taxon>Nematoda</taxon>
        <taxon>Enoplea</taxon>
        <taxon>Dorylaimia</taxon>
        <taxon>Mermithida</taxon>
        <taxon>Mermithoidea</taxon>
        <taxon>Mermithidae</taxon>
        <taxon>Romanomermis</taxon>
    </lineage>
</organism>
<dbReference type="AlphaFoldDB" id="A0A915I222"/>
<dbReference type="WBParaSite" id="nRc.2.0.1.t07875-RA">
    <property type="protein sequence ID" value="nRc.2.0.1.t07875-RA"/>
    <property type="gene ID" value="nRc.2.0.1.g07875"/>
</dbReference>
<protein>
    <submittedName>
        <fullName evidence="2">Uncharacterized protein</fullName>
    </submittedName>
</protein>